<feature type="binding site" evidence="3">
    <location>
        <position position="67"/>
    </location>
    <ligand>
        <name>Mg(2+)</name>
        <dbReference type="ChEBI" id="CHEBI:18420"/>
        <label>1</label>
    </ligand>
</feature>
<dbReference type="SUPFAM" id="SSF101478">
    <property type="entry name" value="ADP-ribosylglycohydrolase"/>
    <property type="match status" value="1"/>
</dbReference>
<dbReference type="eggNOG" id="COG1397">
    <property type="taxonomic scope" value="Bacteria"/>
</dbReference>
<evidence type="ECO:0000256" key="2">
    <source>
        <dbReference type="ARBA" id="ARBA00022801"/>
    </source>
</evidence>
<dbReference type="Gene3D" id="1.10.4080.10">
    <property type="entry name" value="ADP-ribosylation/Crystallin J1"/>
    <property type="match status" value="1"/>
</dbReference>
<keyword evidence="2 4" id="KW-0378">Hydrolase</keyword>
<evidence type="ECO:0000256" key="3">
    <source>
        <dbReference type="PIRSR" id="PIRSR605502-1"/>
    </source>
</evidence>
<dbReference type="PATRIC" id="fig|883114.3.peg.1590"/>
<organism evidence="4 5">
    <name type="scientific">Helcococcus kunzii ATCC 51366</name>
    <dbReference type="NCBI Taxonomy" id="883114"/>
    <lineage>
        <taxon>Bacteria</taxon>
        <taxon>Bacillati</taxon>
        <taxon>Bacillota</taxon>
        <taxon>Tissierellia</taxon>
        <taxon>Tissierellales</taxon>
        <taxon>Peptoniphilaceae</taxon>
        <taxon>Helcococcus</taxon>
    </lineage>
</organism>
<dbReference type="OrthoDB" id="9798107at2"/>
<evidence type="ECO:0000313" key="5">
    <source>
        <dbReference type="Proteomes" id="UP000004191"/>
    </source>
</evidence>
<dbReference type="PANTHER" id="PTHR16222">
    <property type="entry name" value="ADP-RIBOSYLGLYCOHYDROLASE"/>
    <property type="match status" value="1"/>
</dbReference>
<dbReference type="InterPro" id="IPR050792">
    <property type="entry name" value="ADP-ribosylglycohydrolase"/>
</dbReference>
<reference evidence="4 5" key="1">
    <citation type="submission" date="2012-01" db="EMBL/GenBank/DDBJ databases">
        <title>The Genome Sequence of Helcococcus kunzii ATCC 51366.</title>
        <authorList>
            <consortium name="The Broad Institute Genome Sequencing Platform"/>
            <person name="Earl A."/>
            <person name="Ward D."/>
            <person name="Feldgarden M."/>
            <person name="Gevers D."/>
            <person name="Huys G."/>
            <person name="Young S.K."/>
            <person name="Zeng Q."/>
            <person name="Gargeya S."/>
            <person name="Fitzgerald M."/>
            <person name="Haas B."/>
            <person name="Abouelleil A."/>
            <person name="Alvarado L."/>
            <person name="Arachchi H.M."/>
            <person name="Berlin A."/>
            <person name="Chapman S.B."/>
            <person name="Gearin G."/>
            <person name="Goldberg J."/>
            <person name="Griggs A."/>
            <person name="Gujja S."/>
            <person name="Hansen M."/>
            <person name="Heiman D."/>
            <person name="Howarth C."/>
            <person name="Larimer J."/>
            <person name="Lui A."/>
            <person name="MacDonald P.J.P."/>
            <person name="McCowen C."/>
            <person name="Montmayeur A."/>
            <person name="Murphy C."/>
            <person name="Neiman D."/>
            <person name="Pearson M."/>
            <person name="Priest M."/>
            <person name="Roberts A."/>
            <person name="Saif S."/>
            <person name="Shea T."/>
            <person name="Sisk P."/>
            <person name="Stolte C."/>
            <person name="Sykes S."/>
            <person name="Wortman J."/>
            <person name="Nusbaum C."/>
            <person name="Birren B."/>
        </authorList>
    </citation>
    <scope>NUCLEOTIDE SEQUENCE [LARGE SCALE GENOMIC DNA]</scope>
    <source>
        <strain evidence="4 5">ATCC 51366</strain>
    </source>
</reference>
<dbReference type="InterPro" id="IPR036705">
    <property type="entry name" value="Ribosyl_crysJ1_sf"/>
</dbReference>
<proteinExistence type="inferred from homology"/>
<feature type="binding site" evidence="3">
    <location>
        <position position="231"/>
    </location>
    <ligand>
        <name>Mg(2+)</name>
        <dbReference type="ChEBI" id="CHEBI:18420"/>
        <label>1</label>
    </ligand>
</feature>
<feature type="binding site" evidence="3">
    <location>
        <position position="68"/>
    </location>
    <ligand>
        <name>Mg(2+)</name>
        <dbReference type="ChEBI" id="CHEBI:18420"/>
        <label>1</label>
    </ligand>
</feature>
<dbReference type="GeneID" id="96999535"/>
<dbReference type="GO" id="GO:0046872">
    <property type="term" value="F:metal ion binding"/>
    <property type="evidence" value="ECO:0007669"/>
    <property type="project" value="UniProtKB-KW"/>
</dbReference>
<dbReference type="PANTHER" id="PTHR16222:SF24">
    <property type="entry name" value="ADP-RIBOSYLHYDROLASE ARH3"/>
    <property type="match status" value="1"/>
</dbReference>
<comment type="cofactor">
    <cofactor evidence="3">
        <name>Mg(2+)</name>
        <dbReference type="ChEBI" id="CHEBI:18420"/>
    </cofactor>
    <text evidence="3">Binds 2 magnesium ions per subunit.</text>
</comment>
<evidence type="ECO:0000256" key="1">
    <source>
        <dbReference type="ARBA" id="ARBA00010702"/>
    </source>
</evidence>
<dbReference type="HOGENOM" id="CLU_024566_7_0_9"/>
<dbReference type="STRING" id="883114.HMPREF9709_01593"/>
<keyword evidence="5" id="KW-1185">Reference proteome</keyword>
<protein>
    <submittedName>
        <fullName evidence="4">ADP-ribosyl-[dinitrogen reductase] hydrolase</fullName>
    </submittedName>
</protein>
<dbReference type="EMBL" id="AGEI01000029">
    <property type="protein sequence ID" value="EHR32312.1"/>
    <property type="molecule type" value="Genomic_DNA"/>
</dbReference>
<gene>
    <name evidence="4" type="ORF">HMPREF9709_01593</name>
</gene>
<feature type="binding site" evidence="3">
    <location>
        <position position="233"/>
    </location>
    <ligand>
        <name>Mg(2+)</name>
        <dbReference type="ChEBI" id="CHEBI:18420"/>
        <label>1</label>
    </ligand>
</feature>
<dbReference type="Pfam" id="PF03747">
    <property type="entry name" value="ADP_ribosyl_GH"/>
    <property type="match status" value="2"/>
</dbReference>
<name>H3NQI2_9FIRM</name>
<accession>H3NQI2</accession>
<dbReference type="InterPro" id="IPR005502">
    <property type="entry name" value="Ribosyl_crysJ1"/>
</dbReference>
<comment type="similarity">
    <text evidence="1">Belongs to the ADP-ribosylglycohydrolase family.</text>
</comment>
<sequence length="279" mass="31105">MTINTNTKPSNPILLDKIKGALYAFAIGDAMGVAAEFMTSEEIKAAYGTITDIIGGGWLSLNQGEVTDDTEMSICVMNALMMEDDEIFKKNTANEFSKWYKTNPPHIGNQCRKAISHYIDSGKYIYEDGTALGNGSLMRALPCALMDEDKYAKMNVIQGEITHFNDACREIIEEYTTIIRKYLNNEEVELKQTKLKKPTGYIYNTYNNVLYWANKPSIEECITGAVNHGGDADTIAAIAGGMVGARLGFNSIPTRWVAQLSKEVKLELDKFIEFVMEKK</sequence>
<keyword evidence="3" id="KW-0460">Magnesium</keyword>
<evidence type="ECO:0000313" key="4">
    <source>
        <dbReference type="EMBL" id="EHR32312.1"/>
    </source>
</evidence>
<dbReference type="Proteomes" id="UP000004191">
    <property type="component" value="Unassembled WGS sequence"/>
</dbReference>
<feature type="binding site" evidence="3">
    <location>
        <position position="69"/>
    </location>
    <ligand>
        <name>Mg(2+)</name>
        <dbReference type="ChEBI" id="CHEBI:18420"/>
        <label>1</label>
    </ligand>
</feature>
<keyword evidence="3" id="KW-0479">Metal-binding</keyword>
<dbReference type="AlphaFoldDB" id="H3NQI2"/>
<feature type="binding site" evidence="3">
    <location>
        <position position="234"/>
    </location>
    <ligand>
        <name>Mg(2+)</name>
        <dbReference type="ChEBI" id="CHEBI:18420"/>
        <label>1</label>
    </ligand>
</feature>
<dbReference type="GO" id="GO:0016787">
    <property type="term" value="F:hydrolase activity"/>
    <property type="evidence" value="ECO:0007669"/>
    <property type="project" value="UniProtKB-KW"/>
</dbReference>
<comment type="caution">
    <text evidence="4">The sequence shown here is derived from an EMBL/GenBank/DDBJ whole genome shotgun (WGS) entry which is preliminary data.</text>
</comment>
<dbReference type="RefSeq" id="WP_005399108.1">
    <property type="nucleotide sequence ID" value="NZ_JH601088.1"/>
</dbReference>